<dbReference type="GO" id="GO:0003700">
    <property type="term" value="F:DNA-binding transcription factor activity"/>
    <property type="evidence" value="ECO:0007669"/>
    <property type="project" value="TreeGrafter"/>
</dbReference>
<dbReference type="PROSITE" id="PS00356">
    <property type="entry name" value="HTH_LACI_1"/>
    <property type="match status" value="1"/>
</dbReference>
<dbReference type="SUPFAM" id="SSF53822">
    <property type="entry name" value="Periplasmic binding protein-like I"/>
    <property type="match status" value="1"/>
</dbReference>
<evidence type="ECO:0000256" key="2">
    <source>
        <dbReference type="ARBA" id="ARBA00023125"/>
    </source>
</evidence>
<evidence type="ECO:0000256" key="3">
    <source>
        <dbReference type="ARBA" id="ARBA00023163"/>
    </source>
</evidence>
<dbReference type="InterPro" id="IPR010982">
    <property type="entry name" value="Lambda_DNA-bd_dom_sf"/>
</dbReference>
<dbReference type="PROSITE" id="PS50932">
    <property type="entry name" value="HTH_LACI_2"/>
    <property type="match status" value="1"/>
</dbReference>
<keyword evidence="3" id="KW-0804">Transcription</keyword>
<dbReference type="PANTHER" id="PTHR30146:SF109">
    <property type="entry name" value="HTH-TYPE TRANSCRIPTIONAL REGULATOR GALS"/>
    <property type="match status" value="1"/>
</dbReference>
<organism evidence="5 6">
    <name type="scientific">Vallitalea longa</name>
    <dbReference type="NCBI Taxonomy" id="2936439"/>
    <lineage>
        <taxon>Bacteria</taxon>
        <taxon>Bacillati</taxon>
        <taxon>Bacillota</taxon>
        <taxon>Clostridia</taxon>
        <taxon>Lachnospirales</taxon>
        <taxon>Vallitaleaceae</taxon>
        <taxon>Vallitalea</taxon>
    </lineage>
</organism>
<evidence type="ECO:0000256" key="1">
    <source>
        <dbReference type="ARBA" id="ARBA00023015"/>
    </source>
</evidence>
<protein>
    <submittedName>
        <fullName evidence="5">LacI family transcriptional regulator</fullName>
    </submittedName>
</protein>
<sequence length="346" mass="38427">MAMAKITMRDVAKYAGVSVATVSNVLNHNDHKTTEATRNKVFSAVNKLNYKMDMTARTLSKGKSNLIGIFMPQVYENNMPGTILKENPYYSEIISGIEYSARMLGYDILIACIGSAEQAIELTDKRMLDGIAILGGYEEVFWDKVYTLEVPIVTIDSYNHERKGVINVGIDDEFGAYLATKHLLSLGHTNIAIGTAILDYSPVNQQRYKGFISAITQEGIDIKDCLVIEEEVSIKGGINVGYRLIKDHKDVTAIFIVADIMAYGLMKTLHQFGKNVPDDISIIGFDDLSFSNYTIPALTTVRQDIYTKGIEISKLLIGRIEGNMELSDSIVMPVSVVIRETTKQKK</sequence>
<keyword evidence="2" id="KW-0238">DNA-binding</keyword>
<dbReference type="Gene3D" id="3.40.50.2300">
    <property type="match status" value="2"/>
</dbReference>
<dbReference type="Proteomes" id="UP001144256">
    <property type="component" value="Unassembled WGS sequence"/>
</dbReference>
<dbReference type="CDD" id="cd01392">
    <property type="entry name" value="HTH_LacI"/>
    <property type="match status" value="1"/>
</dbReference>
<evidence type="ECO:0000313" key="6">
    <source>
        <dbReference type="Proteomes" id="UP001144256"/>
    </source>
</evidence>
<keyword evidence="1" id="KW-0805">Transcription regulation</keyword>
<dbReference type="SMART" id="SM00354">
    <property type="entry name" value="HTH_LACI"/>
    <property type="match status" value="1"/>
</dbReference>
<accession>A0A9W5YCH1</accession>
<dbReference type="CDD" id="cd06267">
    <property type="entry name" value="PBP1_LacI_sugar_binding-like"/>
    <property type="match status" value="1"/>
</dbReference>
<gene>
    <name evidence="5" type="ORF">SH1V18_39600</name>
</gene>
<dbReference type="Gene3D" id="1.10.260.40">
    <property type="entry name" value="lambda repressor-like DNA-binding domains"/>
    <property type="match status" value="1"/>
</dbReference>
<dbReference type="GO" id="GO:0000976">
    <property type="term" value="F:transcription cis-regulatory region binding"/>
    <property type="evidence" value="ECO:0007669"/>
    <property type="project" value="TreeGrafter"/>
</dbReference>
<reference evidence="5" key="1">
    <citation type="submission" date="2022-06" db="EMBL/GenBank/DDBJ databases">
        <title>Vallitalea longa sp. nov., an anaerobic bacterium isolated from marine sediment.</title>
        <authorList>
            <person name="Hirano S."/>
            <person name="Terahara T."/>
            <person name="Mori K."/>
            <person name="Hamada M."/>
            <person name="Matsumoto R."/>
            <person name="Kobayashi T."/>
        </authorList>
    </citation>
    <scope>NUCLEOTIDE SEQUENCE</scope>
    <source>
        <strain evidence="5">SH18-1</strain>
    </source>
</reference>
<dbReference type="SUPFAM" id="SSF47413">
    <property type="entry name" value="lambda repressor-like DNA-binding domains"/>
    <property type="match status" value="1"/>
</dbReference>
<dbReference type="InterPro" id="IPR000843">
    <property type="entry name" value="HTH_LacI"/>
</dbReference>
<dbReference type="InterPro" id="IPR046335">
    <property type="entry name" value="LacI/GalR-like_sensor"/>
</dbReference>
<dbReference type="Pfam" id="PF00356">
    <property type="entry name" value="LacI"/>
    <property type="match status" value="1"/>
</dbReference>
<keyword evidence="6" id="KW-1185">Reference proteome</keyword>
<name>A0A9W5YCH1_9FIRM</name>
<dbReference type="EMBL" id="BRLB01000017">
    <property type="protein sequence ID" value="GKX31480.1"/>
    <property type="molecule type" value="Genomic_DNA"/>
</dbReference>
<comment type="caution">
    <text evidence="5">The sequence shown here is derived from an EMBL/GenBank/DDBJ whole genome shotgun (WGS) entry which is preliminary data.</text>
</comment>
<dbReference type="Pfam" id="PF13377">
    <property type="entry name" value="Peripla_BP_3"/>
    <property type="match status" value="1"/>
</dbReference>
<evidence type="ECO:0000313" key="5">
    <source>
        <dbReference type="EMBL" id="GKX31480.1"/>
    </source>
</evidence>
<proteinExistence type="predicted"/>
<evidence type="ECO:0000259" key="4">
    <source>
        <dbReference type="PROSITE" id="PS50932"/>
    </source>
</evidence>
<dbReference type="InterPro" id="IPR028082">
    <property type="entry name" value="Peripla_BP_I"/>
</dbReference>
<dbReference type="AlphaFoldDB" id="A0A9W5YCH1"/>
<dbReference type="PRINTS" id="PR00036">
    <property type="entry name" value="HTHLACI"/>
</dbReference>
<dbReference type="PANTHER" id="PTHR30146">
    <property type="entry name" value="LACI-RELATED TRANSCRIPTIONAL REPRESSOR"/>
    <property type="match status" value="1"/>
</dbReference>
<feature type="domain" description="HTH lacI-type" evidence="4">
    <location>
        <begin position="6"/>
        <end position="61"/>
    </location>
</feature>